<name>A0AAQ3P4L2_VIGMU</name>
<dbReference type="EMBL" id="CP144699">
    <property type="protein sequence ID" value="WVZ19718.1"/>
    <property type="molecule type" value="Genomic_DNA"/>
</dbReference>
<organism evidence="2 3">
    <name type="scientific">Vigna mungo</name>
    <name type="common">Black gram</name>
    <name type="synonym">Phaseolus mungo</name>
    <dbReference type="NCBI Taxonomy" id="3915"/>
    <lineage>
        <taxon>Eukaryota</taxon>
        <taxon>Viridiplantae</taxon>
        <taxon>Streptophyta</taxon>
        <taxon>Embryophyta</taxon>
        <taxon>Tracheophyta</taxon>
        <taxon>Spermatophyta</taxon>
        <taxon>Magnoliopsida</taxon>
        <taxon>eudicotyledons</taxon>
        <taxon>Gunneridae</taxon>
        <taxon>Pentapetalae</taxon>
        <taxon>rosids</taxon>
        <taxon>fabids</taxon>
        <taxon>Fabales</taxon>
        <taxon>Fabaceae</taxon>
        <taxon>Papilionoideae</taxon>
        <taxon>50 kb inversion clade</taxon>
        <taxon>NPAAA clade</taxon>
        <taxon>indigoferoid/millettioid clade</taxon>
        <taxon>Phaseoleae</taxon>
        <taxon>Vigna</taxon>
    </lineage>
</organism>
<keyword evidence="3" id="KW-1185">Reference proteome</keyword>
<evidence type="ECO:0000313" key="3">
    <source>
        <dbReference type="Proteomes" id="UP001374535"/>
    </source>
</evidence>
<evidence type="ECO:0000313" key="2">
    <source>
        <dbReference type="EMBL" id="WVZ19718.1"/>
    </source>
</evidence>
<feature type="region of interest" description="Disordered" evidence="1">
    <location>
        <begin position="12"/>
        <end position="38"/>
    </location>
</feature>
<protein>
    <submittedName>
        <fullName evidence="2">Uncharacterized protein</fullName>
    </submittedName>
</protein>
<dbReference type="AlphaFoldDB" id="A0AAQ3P4L2"/>
<sequence length="217" mass="25151">MQSIYEEELKALRTETLPRPTKQPHDEPGHGLGKYGDPLRDNWRMPIFNKYDSSTDPDEHIRINLSPNVVMYDVITTLRFVPFSIQNLDELRKRVVNFMWVEEIIEFRKQMRVESPISNKGDIKLFGKRGTRSKEPIKGKKTTPPNVDGNKHCLYIRNLGHTTKECVDCEEVVHLEREAEDLVDVGNQFGDEVAIGAKEASQEKDHQLLLRRGIFEH</sequence>
<accession>A0AAQ3P4L2</accession>
<dbReference type="Proteomes" id="UP001374535">
    <property type="component" value="Chromosome 2"/>
</dbReference>
<reference evidence="2 3" key="1">
    <citation type="journal article" date="2023" name="Life. Sci Alliance">
        <title>Evolutionary insights into 3D genome organization and epigenetic landscape of Vigna mungo.</title>
        <authorList>
            <person name="Junaid A."/>
            <person name="Singh B."/>
            <person name="Bhatia S."/>
        </authorList>
    </citation>
    <scope>NUCLEOTIDE SEQUENCE [LARGE SCALE GENOMIC DNA]</scope>
    <source>
        <strain evidence="2">Urdbean</strain>
    </source>
</reference>
<evidence type="ECO:0000256" key="1">
    <source>
        <dbReference type="SAM" id="MobiDB-lite"/>
    </source>
</evidence>
<proteinExistence type="predicted"/>
<gene>
    <name evidence="2" type="ORF">V8G54_007040</name>
</gene>